<dbReference type="VEuPathDB" id="VectorBase:GPPI013539"/>
<sequence length="128" mass="14352">MGEQDRPRSETMIEKGIIGKLQFRFNIAVLICSVGLVISSAFMICGLIKVYCLICVASQYQVFKECERLDNRESIVNIYAYVGSSMIIRDVSNEDLHVPINMPIANLTAAPLKRTHKSIFPTIIEEVA</sequence>
<evidence type="ECO:0000313" key="3">
    <source>
        <dbReference type="Proteomes" id="UP000092460"/>
    </source>
</evidence>
<reference evidence="2" key="2">
    <citation type="submission" date="2020-05" db="UniProtKB">
        <authorList>
            <consortium name="EnsemblMetazoa"/>
        </authorList>
    </citation>
    <scope>IDENTIFICATION</scope>
    <source>
        <strain evidence="2">IAEA</strain>
    </source>
</reference>
<evidence type="ECO:0000256" key="1">
    <source>
        <dbReference type="SAM" id="Phobius"/>
    </source>
</evidence>
<keyword evidence="1" id="KW-1133">Transmembrane helix</keyword>
<keyword evidence="1" id="KW-0812">Transmembrane</keyword>
<keyword evidence="1" id="KW-0472">Membrane</keyword>
<accession>A0A1B0AZ50</accession>
<name>A0A1B0AZ50_9MUSC</name>
<organism evidence="2 3">
    <name type="scientific">Glossina palpalis gambiensis</name>
    <dbReference type="NCBI Taxonomy" id="67801"/>
    <lineage>
        <taxon>Eukaryota</taxon>
        <taxon>Metazoa</taxon>
        <taxon>Ecdysozoa</taxon>
        <taxon>Arthropoda</taxon>
        <taxon>Hexapoda</taxon>
        <taxon>Insecta</taxon>
        <taxon>Pterygota</taxon>
        <taxon>Neoptera</taxon>
        <taxon>Endopterygota</taxon>
        <taxon>Diptera</taxon>
        <taxon>Brachycera</taxon>
        <taxon>Muscomorpha</taxon>
        <taxon>Hippoboscoidea</taxon>
        <taxon>Glossinidae</taxon>
        <taxon>Glossina</taxon>
    </lineage>
</organism>
<reference evidence="3" key="1">
    <citation type="submission" date="2015-01" db="EMBL/GenBank/DDBJ databases">
        <authorList>
            <person name="Aksoy S."/>
            <person name="Warren W."/>
            <person name="Wilson R.K."/>
        </authorList>
    </citation>
    <scope>NUCLEOTIDE SEQUENCE [LARGE SCALE GENOMIC DNA]</scope>
    <source>
        <strain evidence="3">IAEA</strain>
    </source>
</reference>
<dbReference type="EMBL" id="JXJN01006158">
    <property type="status" value="NOT_ANNOTATED_CDS"/>
    <property type="molecule type" value="Genomic_DNA"/>
</dbReference>
<dbReference type="AlphaFoldDB" id="A0A1B0AZ50"/>
<evidence type="ECO:0000313" key="2">
    <source>
        <dbReference type="EnsemblMetazoa" id="GPPI013539-PA"/>
    </source>
</evidence>
<protein>
    <submittedName>
        <fullName evidence="2">Uncharacterized protein</fullName>
    </submittedName>
</protein>
<dbReference type="Proteomes" id="UP000092460">
    <property type="component" value="Unassembled WGS sequence"/>
</dbReference>
<feature type="transmembrane region" description="Helical" evidence="1">
    <location>
        <begin position="21"/>
        <end position="44"/>
    </location>
</feature>
<dbReference type="EnsemblMetazoa" id="GPPI013539-RA">
    <property type="protein sequence ID" value="GPPI013539-PA"/>
    <property type="gene ID" value="GPPI013539"/>
</dbReference>
<proteinExistence type="predicted"/>
<keyword evidence="3" id="KW-1185">Reference proteome</keyword>